<dbReference type="Proteomes" id="UP000235036">
    <property type="component" value="Unassembled WGS sequence"/>
</dbReference>
<organism evidence="2 3">
    <name type="scientific">Fischerella muscicola CCMEE 5323</name>
    <dbReference type="NCBI Taxonomy" id="2019572"/>
    <lineage>
        <taxon>Bacteria</taxon>
        <taxon>Bacillati</taxon>
        <taxon>Cyanobacteriota</taxon>
        <taxon>Cyanophyceae</taxon>
        <taxon>Nostocales</taxon>
        <taxon>Hapalosiphonaceae</taxon>
        <taxon>Fischerella</taxon>
    </lineage>
</organism>
<evidence type="ECO:0000259" key="1">
    <source>
        <dbReference type="Pfam" id="PF06967"/>
    </source>
</evidence>
<dbReference type="EMBL" id="NRQW01000123">
    <property type="protein sequence ID" value="PLZ92362.1"/>
    <property type="molecule type" value="Genomic_DNA"/>
</dbReference>
<name>A0A2N6K6N8_FISMU</name>
<comment type="caution">
    <text evidence="2">The sequence shown here is derived from an EMBL/GenBank/DDBJ whole genome shotgun (WGS) entry which is preliminary data.</text>
</comment>
<reference evidence="2 3" key="1">
    <citation type="submission" date="2017-08" db="EMBL/GenBank/DDBJ databases">
        <title>Genomes of Fischerella (Mastigocladus) sp. strains.</title>
        <authorList>
            <person name="Miller S.R."/>
        </authorList>
    </citation>
    <scope>NUCLEOTIDE SEQUENCE [LARGE SCALE GENOMIC DNA]</scope>
    <source>
        <strain evidence="2 3">CCMEE 5323</strain>
    </source>
</reference>
<accession>A0A2N6K6N8</accession>
<dbReference type="AlphaFoldDB" id="A0A2N6K6N8"/>
<dbReference type="InterPro" id="IPR009717">
    <property type="entry name" value="Mo-dep_Nase_C"/>
</dbReference>
<protein>
    <submittedName>
        <fullName evidence="2">Nitrogenase</fullName>
    </submittedName>
</protein>
<evidence type="ECO:0000313" key="3">
    <source>
        <dbReference type="Proteomes" id="UP000235036"/>
    </source>
</evidence>
<feature type="domain" description="Mo-dependent nitrogenase C-terminal" evidence="1">
    <location>
        <begin position="16"/>
        <end position="98"/>
    </location>
</feature>
<dbReference type="Pfam" id="PF06967">
    <property type="entry name" value="Mo-nitro_C"/>
    <property type="match status" value="1"/>
</dbReference>
<evidence type="ECO:0000313" key="2">
    <source>
        <dbReference type="EMBL" id="PLZ92362.1"/>
    </source>
</evidence>
<sequence length="98" mass="11408">MISVTTLTSLILVNTLLQPIRKWLEAIKIQDYQLARLLCTIIPASCPFEREIKLRSRTILYIPPLCKLNPFYEQLVELRFKALTYLADECGEDITLYC</sequence>
<keyword evidence="3" id="KW-1185">Reference proteome</keyword>
<dbReference type="RefSeq" id="WP_016868665.1">
    <property type="nucleotide sequence ID" value="NZ_CAWNVR010000188.1"/>
</dbReference>
<gene>
    <name evidence="2" type="ORF">CEN44_06230</name>
</gene>
<proteinExistence type="predicted"/>